<dbReference type="PANTHER" id="PTHR13754">
    <property type="entry name" value="METALLO-BETA-LACTAMASE SUPERFAMILY PROTEIN"/>
    <property type="match status" value="1"/>
</dbReference>
<gene>
    <name evidence="2" type="ORF">S12H4_36787</name>
</gene>
<dbReference type="InterPro" id="IPR036866">
    <property type="entry name" value="RibonucZ/Hydroxyglut_hydro"/>
</dbReference>
<dbReference type="AlphaFoldDB" id="X1TRK8"/>
<dbReference type="CDD" id="cd07713">
    <property type="entry name" value="DHPS-like_MBL-fold"/>
    <property type="match status" value="1"/>
</dbReference>
<comment type="caution">
    <text evidence="2">The sequence shown here is derived from an EMBL/GenBank/DDBJ whole genome shotgun (WGS) entry which is preliminary data.</text>
</comment>
<organism evidence="2">
    <name type="scientific">marine sediment metagenome</name>
    <dbReference type="NCBI Taxonomy" id="412755"/>
    <lineage>
        <taxon>unclassified sequences</taxon>
        <taxon>metagenomes</taxon>
        <taxon>ecological metagenomes</taxon>
    </lineage>
</organism>
<dbReference type="InterPro" id="IPR001279">
    <property type="entry name" value="Metallo-B-lactamas"/>
</dbReference>
<accession>X1TRK8</accession>
<reference evidence="2" key="1">
    <citation type="journal article" date="2014" name="Front. Microbiol.">
        <title>High frequency of phylogenetically diverse reductive dehalogenase-homologous genes in deep subseafloor sedimentary metagenomes.</title>
        <authorList>
            <person name="Kawai M."/>
            <person name="Futagami T."/>
            <person name="Toyoda A."/>
            <person name="Takaki Y."/>
            <person name="Nishi S."/>
            <person name="Hori S."/>
            <person name="Arai W."/>
            <person name="Tsubouchi T."/>
            <person name="Morono Y."/>
            <person name="Uchiyama I."/>
            <person name="Ito T."/>
            <person name="Fujiyama A."/>
            <person name="Inagaki F."/>
            <person name="Takami H."/>
        </authorList>
    </citation>
    <scope>NUCLEOTIDE SEQUENCE</scope>
    <source>
        <strain evidence="2">Expedition CK06-06</strain>
    </source>
</reference>
<dbReference type="SMART" id="SM00849">
    <property type="entry name" value="Lactamase_B"/>
    <property type="match status" value="1"/>
</dbReference>
<dbReference type="InterPro" id="IPR041712">
    <property type="entry name" value="DHPS-like_MBL-fold"/>
</dbReference>
<dbReference type="SUPFAM" id="SSF56281">
    <property type="entry name" value="Metallo-hydrolase/oxidoreductase"/>
    <property type="match status" value="1"/>
</dbReference>
<dbReference type="GO" id="GO:0016740">
    <property type="term" value="F:transferase activity"/>
    <property type="evidence" value="ECO:0007669"/>
    <property type="project" value="TreeGrafter"/>
</dbReference>
<dbReference type="EMBL" id="BARW01021960">
    <property type="protein sequence ID" value="GAI93981.1"/>
    <property type="molecule type" value="Genomic_DNA"/>
</dbReference>
<dbReference type="Gene3D" id="3.60.15.10">
    <property type="entry name" value="Ribonuclease Z/Hydroxyacylglutathione hydrolase-like"/>
    <property type="match status" value="1"/>
</dbReference>
<proteinExistence type="predicted"/>
<evidence type="ECO:0000313" key="2">
    <source>
        <dbReference type="EMBL" id="GAI93981.1"/>
    </source>
</evidence>
<sequence length="244" mass="26732">MCITVVYDNNPYKQELETGWGFSSFITGAEKTILFDTGGDGSLLLGNMEKLAVDPDKIDIVVLSHIHGDHTGGLGSLLEKNPKIGVYLPESFPTKFKDNVQAYGAEIVEVEEPLKICENVYSTGQLGKWIKEQSLVIRTEAGLIVITGCAHPGILKIVNPVRSSRQRGTGAECLTSNGVNTAKDLVKDDILLVMGGFHLEWATKGKIEKIISAFEQWHVRYVGPCHCTGDKARALFEKHFGKTT</sequence>
<dbReference type="InterPro" id="IPR052926">
    <property type="entry name" value="Metallo-beta-lactamase_dom"/>
</dbReference>
<dbReference type="Pfam" id="PF00753">
    <property type="entry name" value="Lactamase_B"/>
    <property type="match status" value="1"/>
</dbReference>
<dbReference type="PANTHER" id="PTHR13754:SF13">
    <property type="entry name" value="METALLO-BETA-LACTAMASE SUPERFAMILY PROTEIN (AFU_ORTHOLOGUE AFUA_3G07630)"/>
    <property type="match status" value="1"/>
</dbReference>
<protein>
    <recommendedName>
        <fullName evidence="1">Metallo-beta-lactamase domain-containing protein</fullName>
    </recommendedName>
</protein>
<name>X1TRK8_9ZZZZ</name>
<feature type="domain" description="Metallo-beta-lactamase" evidence="1">
    <location>
        <begin position="20"/>
        <end position="197"/>
    </location>
</feature>
<evidence type="ECO:0000259" key="1">
    <source>
        <dbReference type="SMART" id="SM00849"/>
    </source>
</evidence>